<keyword evidence="6" id="KW-1133">Transmembrane helix</keyword>
<dbReference type="InterPro" id="IPR050223">
    <property type="entry name" value="D-isomer_2-hydroxyacid_DH"/>
</dbReference>
<feature type="chain" id="PRO_5004125913" evidence="7">
    <location>
        <begin position="20"/>
        <end position="409"/>
    </location>
</feature>
<dbReference type="Pfam" id="PF00389">
    <property type="entry name" value="2-Hacid_dh"/>
    <property type="match status" value="1"/>
</dbReference>
<dbReference type="FunFam" id="3.40.50.720:FF:000213">
    <property type="entry name" value="Putative 2-hydroxyacid dehydrogenase"/>
    <property type="match status" value="1"/>
</dbReference>
<feature type="signal peptide" evidence="7">
    <location>
        <begin position="1"/>
        <end position="19"/>
    </location>
</feature>
<dbReference type="STRING" id="363754.RHSP_09550"/>
<dbReference type="InterPro" id="IPR006139">
    <property type="entry name" value="D-isomer_2_OHA_DH_cat_dom"/>
</dbReference>
<organism evidence="10 11">
    <name type="scientific">Rhizobium freirei PRF 81</name>
    <dbReference type="NCBI Taxonomy" id="363754"/>
    <lineage>
        <taxon>Bacteria</taxon>
        <taxon>Pseudomonadati</taxon>
        <taxon>Pseudomonadota</taxon>
        <taxon>Alphaproteobacteria</taxon>
        <taxon>Hyphomicrobiales</taxon>
        <taxon>Rhizobiaceae</taxon>
        <taxon>Rhizobium/Agrobacterium group</taxon>
        <taxon>Rhizobium</taxon>
    </lineage>
</organism>
<keyword evidence="11" id="KW-1185">Reference proteome</keyword>
<keyword evidence="1" id="KW-0521">NADP</keyword>
<feature type="domain" description="D-isomer specific 2-hydroxyacid dehydrogenase NAD-binding" evidence="9">
    <location>
        <begin position="203"/>
        <end position="377"/>
    </location>
</feature>
<evidence type="ECO:0000256" key="4">
    <source>
        <dbReference type="RuleBase" id="RU003719"/>
    </source>
</evidence>
<keyword evidence="2 4" id="KW-0560">Oxidoreductase</keyword>
<dbReference type="SUPFAM" id="SSF51735">
    <property type="entry name" value="NAD(P)-binding Rossmann-fold domains"/>
    <property type="match status" value="1"/>
</dbReference>
<dbReference type="PATRIC" id="fig|363754.4.peg.3729"/>
<dbReference type="InterPro" id="IPR006140">
    <property type="entry name" value="D-isomer_DH_NAD-bd"/>
</dbReference>
<evidence type="ECO:0000256" key="2">
    <source>
        <dbReference type="ARBA" id="ARBA00023002"/>
    </source>
</evidence>
<evidence type="ECO:0000256" key="5">
    <source>
        <dbReference type="SAM" id="MobiDB-lite"/>
    </source>
</evidence>
<dbReference type="SUPFAM" id="SSF52283">
    <property type="entry name" value="Formate/glycerate dehydrogenase catalytic domain-like"/>
    <property type="match status" value="1"/>
</dbReference>
<dbReference type="GO" id="GO:0051287">
    <property type="term" value="F:NAD binding"/>
    <property type="evidence" value="ECO:0007669"/>
    <property type="project" value="InterPro"/>
</dbReference>
<dbReference type="InterPro" id="IPR036291">
    <property type="entry name" value="NAD(P)-bd_dom_sf"/>
</dbReference>
<dbReference type="EMBL" id="AQHN01000067">
    <property type="protein sequence ID" value="ENN86470.1"/>
    <property type="molecule type" value="Genomic_DNA"/>
</dbReference>
<gene>
    <name evidence="10" type="ORF">RHSP_09550</name>
</gene>
<evidence type="ECO:0000313" key="11">
    <source>
        <dbReference type="Proteomes" id="UP000012429"/>
    </source>
</evidence>
<dbReference type="Gene3D" id="3.40.50.720">
    <property type="entry name" value="NAD(P)-binding Rossmann-like Domain"/>
    <property type="match status" value="2"/>
</dbReference>
<dbReference type="PANTHER" id="PTHR10996:SF178">
    <property type="entry name" value="2-HYDROXYACID DEHYDROGENASE YGL185C-RELATED"/>
    <property type="match status" value="1"/>
</dbReference>
<dbReference type="AlphaFoldDB" id="N6UXR6"/>
<feature type="region of interest" description="Disordered" evidence="5">
    <location>
        <begin position="29"/>
        <end position="60"/>
    </location>
</feature>
<evidence type="ECO:0000256" key="7">
    <source>
        <dbReference type="SAM" id="SignalP"/>
    </source>
</evidence>
<evidence type="ECO:0000259" key="9">
    <source>
        <dbReference type="Pfam" id="PF02826"/>
    </source>
</evidence>
<evidence type="ECO:0000259" key="8">
    <source>
        <dbReference type="Pfam" id="PF00389"/>
    </source>
</evidence>
<reference evidence="10 11" key="1">
    <citation type="journal article" date="2012" name="BMC Genomics">
        <title>Genomic basis of broad host range and environmental adaptability of Rhizobium tropici CIAT 899 and Rhizobium sp. PRF 81 which are used in inoculants for common bean (Phaseolus vulgaris L.).</title>
        <authorList>
            <person name="Ormeno-Orrillo E."/>
            <person name="Menna P."/>
            <person name="Almeida L.G."/>
            <person name="Ollero F.J."/>
            <person name="Nicolas M.F."/>
            <person name="Pains Rodrigues E."/>
            <person name="Shigueyoshi Nakatani A."/>
            <person name="Silva Batista J.S."/>
            <person name="Oliveira Chueire L.M."/>
            <person name="Souza R.C."/>
            <person name="Ribeiro Vasconcelos A.T."/>
            <person name="Megias M."/>
            <person name="Hungria M."/>
            <person name="Martinez-Romero E."/>
        </authorList>
    </citation>
    <scope>NUCLEOTIDE SEQUENCE [LARGE SCALE GENOMIC DNA]</scope>
    <source>
        <strain evidence="10 11">PRF 81</strain>
    </source>
</reference>
<feature type="transmembrane region" description="Helical" evidence="6">
    <location>
        <begin position="66"/>
        <end position="83"/>
    </location>
</feature>
<keyword evidence="6" id="KW-0812">Transmembrane</keyword>
<evidence type="ECO:0000313" key="10">
    <source>
        <dbReference type="EMBL" id="ENN86470.1"/>
    </source>
</evidence>
<keyword evidence="6" id="KW-0472">Membrane</keyword>
<proteinExistence type="inferred from homology"/>
<comment type="caution">
    <text evidence="10">The sequence shown here is derived from an EMBL/GenBank/DDBJ whole genome shotgun (WGS) entry which is preliminary data.</text>
</comment>
<dbReference type="Proteomes" id="UP000012429">
    <property type="component" value="Unassembled WGS sequence"/>
</dbReference>
<dbReference type="GO" id="GO:0030267">
    <property type="term" value="F:glyoxylate reductase (NADPH) activity"/>
    <property type="evidence" value="ECO:0007669"/>
    <property type="project" value="TreeGrafter"/>
</dbReference>
<evidence type="ECO:0000256" key="1">
    <source>
        <dbReference type="ARBA" id="ARBA00022857"/>
    </source>
</evidence>
<dbReference type="CDD" id="cd12156">
    <property type="entry name" value="HPPR"/>
    <property type="match status" value="1"/>
</dbReference>
<dbReference type="GO" id="GO:0005829">
    <property type="term" value="C:cytosol"/>
    <property type="evidence" value="ECO:0007669"/>
    <property type="project" value="TreeGrafter"/>
</dbReference>
<dbReference type="PANTHER" id="PTHR10996">
    <property type="entry name" value="2-HYDROXYACID DEHYDROGENASE-RELATED"/>
    <property type="match status" value="1"/>
</dbReference>
<sequence>MASNAKTCALLSKLSAALASFSLSRPLSTSSAPADASPLASASPMPWEEPVTRARRPFRSKRPRDIASSIFISTIIAAPVYVIDNIRCQERTQKMDKPPILQIGPYPQWDQEPLDATFQVHRYFEAADKEKLLAEVGPSIRAIATRGELGANRAVIEACPKLEVISVYGVGFDAVDLQACRERGIRVTNTPDVLTNDVADLGIAMMLCQSRGMIGAETWVRDGSWAQKGLYPLKRRVWGRRAGVLGLGRIGFEVAKRLKGFDMQIAYSDVEAKPYASDMTFVADPVELAKQSDFLFVTLAASAATRHIVGHKVIEALGPEGMLINISRASNIDEEALLGALETGKLGSAALDVFEGEPKLNPRFLALDNVLLQPHHASGTIETRKAMGQLVRDNLTAHFAGQALPTPVL</sequence>
<keyword evidence="3" id="KW-0520">NAD</keyword>
<name>N6UXR6_9HYPH</name>
<feature type="compositionally biased region" description="Low complexity" evidence="5">
    <location>
        <begin position="29"/>
        <end position="46"/>
    </location>
</feature>
<accession>N6UXR6</accession>
<evidence type="ECO:0000256" key="6">
    <source>
        <dbReference type="SAM" id="Phobius"/>
    </source>
</evidence>
<dbReference type="GO" id="GO:0016618">
    <property type="term" value="F:hydroxypyruvate reductase [NAD(P)H] activity"/>
    <property type="evidence" value="ECO:0007669"/>
    <property type="project" value="TreeGrafter"/>
</dbReference>
<feature type="domain" description="D-isomer specific 2-hydroxyacid dehydrogenase catalytic" evidence="8">
    <location>
        <begin position="108"/>
        <end position="408"/>
    </location>
</feature>
<dbReference type="Pfam" id="PF02826">
    <property type="entry name" value="2-Hacid_dh_C"/>
    <property type="match status" value="1"/>
</dbReference>
<evidence type="ECO:0000256" key="3">
    <source>
        <dbReference type="ARBA" id="ARBA00023027"/>
    </source>
</evidence>
<keyword evidence="7" id="KW-0732">Signal</keyword>
<comment type="similarity">
    <text evidence="4">Belongs to the D-isomer specific 2-hydroxyacid dehydrogenase family.</text>
</comment>
<protein>
    <submittedName>
        <fullName evidence="10">Putative D-isomer specific 2-hydroxyacid</fullName>
    </submittedName>
</protein>